<reference evidence="2 3" key="1">
    <citation type="submission" date="2016-10" db="EMBL/GenBank/DDBJ databases">
        <authorList>
            <person name="de Groot N.N."/>
        </authorList>
    </citation>
    <scope>NUCLEOTIDE SEQUENCE [LARGE SCALE GENOMIC DNA]</scope>
    <source>
        <strain evidence="2 3">CGMCC 1.8891</strain>
    </source>
</reference>
<gene>
    <name evidence="2" type="ORF">SAMN04488138_1505</name>
</gene>
<dbReference type="InterPro" id="IPR036388">
    <property type="entry name" value="WH-like_DNA-bd_sf"/>
</dbReference>
<evidence type="ECO:0000313" key="3">
    <source>
        <dbReference type="Proteomes" id="UP000183299"/>
    </source>
</evidence>
<sequence length="222" mass="24018">MSHRASHWLADIPADHMTHGAFRVLFHLCDAHNSQRPPETACFPSQAFLMDATGLSNSGLNKILNDLERDGLLVRRRTRNADGTRGPTYYILGCDLEEAQPTPLSGDGSKGEQTDADNGNGVVEKPVHKPVDKSPSNSTRAHKPTPLKRTNQLHRSGDKPVKEPLKEPQPDSGVPVSVQSAASCIRSGIPSMCSSIKKSTALACIEAGLVSHEDCRRVNITL</sequence>
<proteinExistence type="predicted"/>
<dbReference type="STRING" id="576117.SAMN04488138_1505"/>
<evidence type="ECO:0000313" key="2">
    <source>
        <dbReference type="EMBL" id="SFK17864.1"/>
    </source>
</evidence>
<dbReference type="Proteomes" id="UP000183299">
    <property type="component" value="Unassembled WGS sequence"/>
</dbReference>
<keyword evidence="3" id="KW-1185">Reference proteome</keyword>
<dbReference type="OrthoDB" id="7864318at2"/>
<feature type="region of interest" description="Disordered" evidence="1">
    <location>
        <begin position="100"/>
        <end position="175"/>
    </location>
</feature>
<organism evidence="2 3">
    <name type="scientific">Celeribacter halophilus</name>
    <dbReference type="NCBI Taxonomy" id="576117"/>
    <lineage>
        <taxon>Bacteria</taxon>
        <taxon>Pseudomonadati</taxon>
        <taxon>Pseudomonadota</taxon>
        <taxon>Alphaproteobacteria</taxon>
        <taxon>Rhodobacterales</taxon>
        <taxon>Roseobacteraceae</taxon>
        <taxon>Celeribacter</taxon>
    </lineage>
</organism>
<feature type="compositionally biased region" description="Basic and acidic residues" evidence="1">
    <location>
        <begin position="155"/>
        <end position="169"/>
    </location>
</feature>
<evidence type="ECO:0000256" key="1">
    <source>
        <dbReference type="SAM" id="MobiDB-lite"/>
    </source>
</evidence>
<dbReference type="Gene3D" id="1.10.10.10">
    <property type="entry name" value="Winged helix-like DNA-binding domain superfamily/Winged helix DNA-binding domain"/>
    <property type="match status" value="1"/>
</dbReference>
<name>A0A1I3XED2_9RHOB</name>
<dbReference type="AlphaFoldDB" id="A0A1I3XED2"/>
<accession>A0A1I3XED2</accession>
<evidence type="ECO:0008006" key="4">
    <source>
        <dbReference type="Google" id="ProtNLM"/>
    </source>
</evidence>
<dbReference type="SUPFAM" id="SSF46785">
    <property type="entry name" value="Winged helix' DNA-binding domain"/>
    <property type="match status" value="1"/>
</dbReference>
<dbReference type="EMBL" id="FORY01000050">
    <property type="protein sequence ID" value="SFK17864.1"/>
    <property type="molecule type" value="Genomic_DNA"/>
</dbReference>
<dbReference type="RefSeq" id="WP_066598871.1">
    <property type="nucleotide sequence ID" value="NZ_FORY01000050.1"/>
</dbReference>
<protein>
    <recommendedName>
        <fullName evidence="4">Helix-turn-helix domain-containing protein</fullName>
    </recommendedName>
</protein>
<dbReference type="InterPro" id="IPR036390">
    <property type="entry name" value="WH_DNA-bd_sf"/>
</dbReference>